<feature type="compositionally biased region" description="Gly residues" evidence="1">
    <location>
        <begin position="36"/>
        <end position="59"/>
    </location>
</feature>
<name>A0A5M6IPP9_9PROT</name>
<dbReference type="EMBL" id="VWPK01000035">
    <property type="protein sequence ID" value="KAA5610254.1"/>
    <property type="molecule type" value="Genomic_DNA"/>
</dbReference>
<comment type="caution">
    <text evidence="3">The sequence shown here is derived from an EMBL/GenBank/DDBJ whole genome shotgun (WGS) entry which is preliminary data.</text>
</comment>
<accession>A0A5M6IPP9</accession>
<dbReference type="Gene3D" id="2.60.120.380">
    <property type="match status" value="1"/>
</dbReference>
<sequence>MPAPDTATPDTHTTATISLGNIGGSSTPSGPTFHNAGGGGGNAGQQGGGGYGGGGGSGSVTGSINYPYDHDWYRISLSEYSRYTIRVIGSNGFDPTLAIHDRNGDEIAYNDDESNNSNNSRLVLSPDYSGNYYVDVGGYGSSTGDYTVRVSVAPPNITPA</sequence>
<protein>
    <recommendedName>
        <fullName evidence="2">Peptidase C-terminal archaeal/bacterial domain-containing protein</fullName>
    </recommendedName>
</protein>
<dbReference type="SUPFAM" id="SSF89260">
    <property type="entry name" value="Collagen-binding domain"/>
    <property type="match status" value="1"/>
</dbReference>
<reference evidence="3 4" key="1">
    <citation type="submission" date="2019-09" db="EMBL/GenBank/DDBJ databases">
        <title>Genome sequence of Rhodovastum atsumiense, a diverse member of the Acetobacteraceae family of non-sulfur purple photosynthetic bacteria.</title>
        <authorList>
            <person name="Meyer T."/>
            <person name="Kyndt J."/>
        </authorList>
    </citation>
    <scope>NUCLEOTIDE SEQUENCE [LARGE SCALE GENOMIC DNA]</scope>
    <source>
        <strain evidence="3 4">DSM 21279</strain>
    </source>
</reference>
<dbReference type="Pfam" id="PF04151">
    <property type="entry name" value="PPC"/>
    <property type="match status" value="1"/>
</dbReference>
<proteinExistence type="predicted"/>
<evidence type="ECO:0000313" key="4">
    <source>
        <dbReference type="Proteomes" id="UP000325255"/>
    </source>
</evidence>
<dbReference type="AlphaFoldDB" id="A0A5M6IPP9"/>
<dbReference type="NCBIfam" id="NF038127">
    <property type="entry name" value="FDP_fam"/>
    <property type="match status" value="1"/>
</dbReference>
<dbReference type="Proteomes" id="UP000325255">
    <property type="component" value="Unassembled WGS sequence"/>
</dbReference>
<organism evidence="3 4">
    <name type="scientific">Rhodovastum atsumiense</name>
    <dbReference type="NCBI Taxonomy" id="504468"/>
    <lineage>
        <taxon>Bacteria</taxon>
        <taxon>Pseudomonadati</taxon>
        <taxon>Pseudomonadota</taxon>
        <taxon>Alphaproteobacteria</taxon>
        <taxon>Acetobacterales</taxon>
        <taxon>Acetobacteraceae</taxon>
        <taxon>Rhodovastum</taxon>
    </lineage>
</organism>
<feature type="region of interest" description="Disordered" evidence="1">
    <location>
        <begin position="1"/>
        <end position="60"/>
    </location>
</feature>
<dbReference type="RefSeq" id="WP_150042631.1">
    <property type="nucleotide sequence ID" value="NZ_OW485601.1"/>
</dbReference>
<keyword evidence="4" id="KW-1185">Reference proteome</keyword>
<feature type="domain" description="Peptidase C-terminal archaeal/bacterial" evidence="2">
    <location>
        <begin position="70"/>
        <end position="136"/>
    </location>
</feature>
<gene>
    <name evidence="3" type="ORF">F1189_19935</name>
</gene>
<evidence type="ECO:0000256" key="1">
    <source>
        <dbReference type="SAM" id="MobiDB-lite"/>
    </source>
</evidence>
<feature type="compositionally biased region" description="Low complexity" evidence="1">
    <location>
        <begin position="1"/>
        <end position="16"/>
    </location>
</feature>
<dbReference type="OrthoDB" id="733404at2"/>
<dbReference type="InterPro" id="IPR007280">
    <property type="entry name" value="Peptidase_C_arc/bac"/>
</dbReference>
<evidence type="ECO:0000313" key="3">
    <source>
        <dbReference type="EMBL" id="KAA5610254.1"/>
    </source>
</evidence>
<evidence type="ECO:0000259" key="2">
    <source>
        <dbReference type="Pfam" id="PF04151"/>
    </source>
</evidence>